<dbReference type="InterPro" id="IPR055348">
    <property type="entry name" value="DctQ"/>
</dbReference>
<evidence type="ECO:0000256" key="9">
    <source>
        <dbReference type="SAM" id="Phobius"/>
    </source>
</evidence>
<keyword evidence="12" id="KW-1185">Reference proteome</keyword>
<comment type="caution">
    <text evidence="11">The sequence shown here is derived from an EMBL/GenBank/DDBJ whole genome shotgun (WGS) entry which is preliminary data.</text>
</comment>
<evidence type="ECO:0000313" key="12">
    <source>
        <dbReference type="Proteomes" id="UP000622653"/>
    </source>
</evidence>
<evidence type="ECO:0000256" key="2">
    <source>
        <dbReference type="ARBA" id="ARBA00022448"/>
    </source>
</evidence>
<dbReference type="GO" id="GO:0005886">
    <property type="term" value="C:plasma membrane"/>
    <property type="evidence" value="ECO:0007669"/>
    <property type="project" value="UniProtKB-SubCell"/>
</dbReference>
<reference evidence="11" key="1">
    <citation type="submission" date="2020-11" db="EMBL/GenBank/DDBJ databases">
        <title>Multidrug resistant novel bacterium Savagea serpentis sp. nov., isolated from the scats of a vine snake (Ahaetulla nasuta).</title>
        <authorList>
            <person name="Venkata Ramana V."/>
            <person name="Vikas Patil S."/>
            <person name="Yogita Lugani V."/>
        </authorList>
    </citation>
    <scope>NUCLEOTIDE SEQUENCE</scope>
    <source>
        <strain evidence="11">SN6</strain>
    </source>
</reference>
<dbReference type="GO" id="GO:0022857">
    <property type="term" value="F:transmembrane transporter activity"/>
    <property type="evidence" value="ECO:0007669"/>
    <property type="project" value="TreeGrafter"/>
</dbReference>
<dbReference type="PANTHER" id="PTHR35011:SF11">
    <property type="entry name" value="TRAP TRANSPORTER SMALL PERMEASE PROTEIN"/>
    <property type="match status" value="1"/>
</dbReference>
<feature type="transmembrane region" description="Helical" evidence="9">
    <location>
        <begin position="133"/>
        <end position="154"/>
    </location>
</feature>
<dbReference type="RefSeq" id="WP_194562843.1">
    <property type="nucleotide sequence ID" value="NZ_JADKPV010000003.1"/>
</dbReference>
<keyword evidence="7 9" id="KW-0472">Membrane</keyword>
<comment type="similarity">
    <text evidence="8">Belongs to the TRAP transporter small permease family.</text>
</comment>
<gene>
    <name evidence="11" type="ORF">IRY55_08325</name>
</gene>
<keyword evidence="5 9" id="KW-0812">Transmembrane</keyword>
<feature type="transmembrane region" description="Helical" evidence="9">
    <location>
        <begin position="21"/>
        <end position="43"/>
    </location>
</feature>
<name>A0A8J7GK16_9BACL</name>
<feature type="transmembrane region" description="Helical" evidence="9">
    <location>
        <begin position="55"/>
        <end position="71"/>
    </location>
</feature>
<keyword evidence="4" id="KW-0997">Cell inner membrane</keyword>
<protein>
    <submittedName>
        <fullName evidence="11">TRAP transporter small permease</fullName>
    </submittedName>
</protein>
<dbReference type="PANTHER" id="PTHR35011">
    <property type="entry name" value="2,3-DIKETO-L-GULONATE TRAP TRANSPORTER SMALL PERMEASE PROTEIN YIAM"/>
    <property type="match status" value="1"/>
</dbReference>
<keyword evidence="2" id="KW-0813">Transport</keyword>
<evidence type="ECO:0000256" key="8">
    <source>
        <dbReference type="ARBA" id="ARBA00038436"/>
    </source>
</evidence>
<organism evidence="11 12">
    <name type="scientific">Savagea serpentis</name>
    <dbReference type="NCBI Taxonomy" id="2785297"/>
    <lineage>
        <taxon>Bacteria</taxon>
        <taxon>Bacillati</taxon>
        <taxon>Bacillota</taxon>
        <taxon>Bacilli</taxon>
        <taxon>Bacillales</taxon>
        <taxon>Caryophanaceae</taxon>
        <taxon>Savagea</taxon>
    </lineage>
</organism>
<evidence type="ECO:0000313" key="11">
    <source>
        <dbReference type="EMBL" id="MBF4501365.1"/>
    </source>
</evidence>
<dbReference type="EMBL" id="JADKPV010000003">
    <property type="protein sequence ID" value="MBF4501365.1"/>
    <property type="molecule type" value="Genomic_DNA"/>
</dbReference>
<dbReference type="GO" id="GO:0015740">
    <property type="term" value="P:C4-dicarboxylate transport"/>
    <property type="evidence" value="ECO:0007669"/>
    <property type="project" value="TreeGrafter"/>
</dbReference>
<keyword evidence="3" id="KW-1003">Cell membrane</keyword>
<evidence type="ECO:0000256" key="1">
    <source>
        <dbReference type="ARBA" id="ARBA00004429"/>
    </source>
</evidence>
<dbReference type="InterPro" id="IPR007387">
    <property type="entry name" value="TRAP_DctQ"/>
</dbReference>
<accession>A0A8J7GK16</accession>
<evidence type="ECO:0000259" key="10">
    <source>
        <dbReference type="Pfam" id="PF04290"/>
    </source>
</evidence>
<evidence type="ECO:0000256" key="4">
    <source>
        <dbReference type="ARBA" id="ARBA00022519"/>
    </source>
</evidence>
<feature type="transmembrane region" description="Helical" evidence="9">
    <location>
        <begin position="92"/>
        <end position="113"/>
    </location>
</feature>
<dbReference type="Proteomes" id="UP000622653">
    <property type="component" value="Unassembled WGS sequence"/>
</dbReference>
<evidence type="ECO:0000256" key="5">
    <source>
        <dbReference type="ARBA" id="ARBA00022692"/>
    </source>
</evidence>
<feature type="domain" description="Tripartite ATP-independent periplasmic transporters DctQ component" evidence="10">
    <location>
        <begin position="31"/>
        <end position="157"/>
    </location>
</feature>
<comment type="subcellular location">
    <subcellularLocation>
        <location evidence="1">Cell inner membrane</location>
        <topology evidence="1">Multi-pass membrane protein</topology>
    </subcellularLocation>
</comment>
<evidence type="ECO:0000256" key="6">
    <source>
        <dbReference type="ARBA" id="ARBA00022989"/>
    </source>
</evidence>
<sequence length="165" mass="18766">MKKIGKVYLNLMDHVNTIIGYLLALSLFFTTMITFWQVVSRFIGSSLSWSEELTRFLMIFMIMLGAAIAHRKNKLISVEIVVEQLKGWMKEVSFYLMHLFSIVFFIVLIVYGMNLASNFTNQIAPGTGISMKYIYMSLPIGGGLMLLNSLASLIEHWMKGDETSC</sequence>
<evidence type="ECO:0000256" key="3">
    <source>
        <dbReference type="ARBA" id="ARBA00022475"/>
    </source>
</evidence>
<evidence type="ECO:0000256" key="7">
    <source>
        <dbReference type="ARBA" id="ARBA00023136"/>
    </source>
</evidence>
<dbReference type="AlphaFoldDB" id="A0A8J7GK16"/>
<proteinExistence type="inferred from homology"/>
<keyword evidence="6 9" id="KW-1133">Transmembrane helix</keyword>
<dbReference type="Pfam" id="PF04290">
    <property type="entry name" value="DctQ"/>
    <property type="match status" value="1"/>
</dbReference>